<evidence type="ECO:0000259" key="3">
    <source>
        <dbReference type="Pfam" id="PF14508"/>
    </source>
</evidence>
<dbReference type="GO" id="GO:0030246">
    <property type="term" value="F:carbohydrate binding"/>
    <property type="evidence" value="ECO:0007669"/>
    <property type="project" value="InterPro"/>
</dbReference>
<comment type="caution">
    <text evidence="5">The sequence shown here is derived from an EMBL/GenBank/DDBJ whole genome shotgun (WGS) entry which is preliminary data.</text>
</comment>
<dbReference type="Proteomes" id="UP000652567">
    <property type="component" value="Unassembled WGS sequence"/>
</dbReference>
<dbReference type="Gene3D" id="2.70.98.10">
    <property type="match status" value="1"/>
</dbReference>
<dbReference type="InterPro" id="IPR014718">
    <property type="entry name" value="GH-type_carb-bd"/>
</dbReference>
<evidence type="ECO:0000259" key="4">
    <source>
        <dbReference type="Pfam" id="PF14509"/>
    </source>
</evidence>
<reference evidence="5" key="1">
    <citation type="submission" date="2018-07" db="EMBL/GenBank/DDBJ databases">
        <title>Genome assembly of strain Ka43.</title>
        <authorList>
            <person name="Kukolya J."/>
            <person name="Nagy I."/>
            <person name="Horvath B."/>
            <person name="Toth A."/>
        </authorList>
    </citation>
    <scope>NUCLEOTIDE SEQUENCE</scope>
    <source>
        <strain evidence="5">KB43</strain>
    </source>
</reference>
<dbReference type="InterPro" id="IPR019563">
    <property type="entry name" value="GH97_catalytic"/>
</dbReference>
<gene>
    <name evidence="5" type="ORF">C4F51_15425</name>
</gene>
<feature type="signal peptide" evidence="1">
    <location>
        <begin position="1"/>
        <end position="23"/>
    </location>
</feature>
<evidence type="ECO:0000313" key="6">
    <source>
        <dbReference type="Proteomes" id="UP000652567"/>
    </source>
</evidence>
<sequence length="631" mass="71633">MKKTITTFLSLLVLLFCSSQAQAATKNTEEVLVSPDGKLQITLYYSQTEKGKASLHYRVQKDKKAVIEKSALHMDLDNHLSEWALAIKNTPQGDWFAGLAMGEVKRSNHKNTWQPVYGERSNVQDHYNAMQVAFVHQTNDAYTMHLDVRAYDEGIAFRYFFPDNPTGIYYRVMAENTEFTLPEKTMAWFTPWAQGPDSRLPLKDWPTTSERPLVLELPNGLFAALAEANVTDYVRTKFALAERKNTVITRMHDPVDLITGTGTPWRVVMVADSAAALIENNDILLNLNEASRIADTSWIKPGKIVRDMSLTNEGAFAWIDFAAQHNLQYLLFDWKWYGPAFTFESDAGKVAIDLDMQRIIEYGKSKGVGIWLYVNQQALLKQDAEIFPIYKEWGVVGVKYGFVQVGAHRWTAWLYDSIKRAAENQLMVNIHDEFRFTGEQRTWPNVVTVEGIRGNEEMPDATHNATLPFTRGLAGMGDYTICYYSDRIKTTHAHQLALAVVMYSPLQTLFWYDKASDYTGEKEIEFFAKVPTVWDDTRILSGNISEHIVTARRSGDDWFLGAITNNDKRSISVNFDFLDAGGRYNARVYYDDPTSTSKTKVSIKDLVVTRESVENFDLQASGGIAIHIAKQ</sequence>
<evidence type="ECO:0000313" key="5">
    <source>
        <dbReference type="EMBL" id="MBE8718573.1"/>
    </source>
</evidence>
<dbReference type="Pfam" id="PF14508">
    <property type="entry name" value="GH97_N"/>
    <property type="match status" value="1"/>
</dbReference>
<feature type="chain" id="PRO_5037749336" evidence="1">
    <location>
        <begin position="24"/>
        <end position="631"/>
    </location>
</feature>
<dbReference type="InterPro" id="IPR029486">
    <property type="entry name" value="GH97_N"/>
</dbReference>
<dbReference type="AlphaFoldDB" id="A0A928YWT9"/>
<keyword evidence="6" id="KW-1185">Reference proteome</keyword>
<evidence type="ECO:0000259" key="2">
    <source>
        <dbReference type="Pfam" id="PF10566"/>
    </source>
</evidence>
<dbReference type="SUPFAM" id="SSF51445">
    <property type="entry name" value="(Trans)glycosidases"/>
    <property type="match status" value="1"/>
</dbReference>
<dbReference type="InterPro" id="IPR013785">
    <property type="entry name" value="Aldolase_TIM"/>
</dbReference>
<dbReference type="Pfam" id="PF10566">
    <property type="entry name" value="Glyco_hydro_97"/>
    <property type="match status" value="1"/>
</dbReference>
<feature type="domain" description="Glycosyl-hydrolase 97 C-terminal oligomerisation" evidence="4">
    <location>
        <begin position="533"/>
        <end position="628"/>
    </location>
</feature>
<dbReference type="PANTHER" id="PTHR35803:SF3">
    <property type="entry name" value="ALPHA-GLUCOSIDASE"/>
    <property type="match status" value="1"/>
</dbReference>
<protein>
    <submittedName>
        <fullName evidence="5">Alpha-glucosidase</fullName>
    </submittedName>
</protein>
<feature type="domain" description="Glycosyl-hydrolase 97 N-terminal" evidence="3">
    <location>
        <begin position="32"/>
        <end position="289"/>
    </location>
</feature>
<dbReference type="InterPro" id="IPR052720">
    <property type="entry name" value="Glycosyl_hydrolase_97"/>
</dbReference>
<evidence type="ECO:0000256" key="1">
    <source>
        <dbReference type="SAM" id="SignalP"/>
    </source>
</evidence>
<dbReference type="Pfam" id="PF14509">
    <property type="entry name" value="GH97_C"/>
    <property type="match status" value="1"/>
</dbReference>
<name>A0A928YWT9_9GAMM</name>
<accession>A0A928YWT9</accession>
<dbReference type="PANTHER" id="PTHR35803">
    <property type="entry name" value="GLUCAN 1,4-ALPHA-GLUCOSIDASE SUSB-RELATED"/>
    <property type="match status" value="1"/>
</dbReference>
<dbReference type="Gene3D" id="3.20.20.70">
    <property type="entry name" value="Aldolase class I"/>
    <property type="match status" value="1"/>
</dbReference>
<proteinExistence type="predicted"/>
<dbReference type="InterPro" id="IPR029483">
    <property type="entry name" value="GH97_C"/>
</dbReference>
<dbReference type="EMBL" id="PRDL01000001">
    <property type="protein sequence ID" value="MBE8718573.1"/>
    <property type="molecule type" value="Genomic_DNA"/>
</dbReference>
<keyword evidence="1" id="KW-0732">Signal</keyword>
<dbReference type="RefSeq" id="WP_193911247.1">
    <property type="nucleotide sequence ID" value="NZ_PRDL01000001.1"/>
</dbReference>
<dbReference type="InterPro" id="IPR017853">
    <property type="entry name" value="GH"/>
</dbReference>
<organism evidence="5 6">
    <name type="scientific">Cellvibrio polysaccharolyticus</name>
    <dbReference type="NCBI Taxonomy" id="2082724"/>
    <lineage>
        <taxon>Bacteria</taxon>
        <taxon>Pseudomonadati</taxon>
        <taxon>Pseudomonadota</taxon>
        <taxon>Gammaproteobacteria</taxon>
        <taxon>Cellvibrionales</taxon>
        <taxon>Cellvibrionaceae</taxon>
        <taxon>Cellvibrio</taxon>
    </lineage>
</organism>
<feature type="domain" description="Glycosyl-hydrolase 97 catalytic" evidence="2">
    <location>
        <begin position="310"/>
        <end position="452"/>
    </location>
</feature>